<reference evidence="2 3" key="1">
    <citation type="submission" date="2015-03" db="EMBL/GenBank/DDBJ databases">
        <title>Genome assembly of Sandaracinus amylolyticus DSM 53668.</title>
        <authorList>
            <person name="Sharma G."/>
            <person name="Subramanian S."/>
        </authorList>
    </citation>
    <scope>NUCLEOTIDE SEQUENCE [LARGE SCALE GENOMIC DNA]</scope>
    <source>
        <strain evidence="2 3">DSM 53668</strain>
    </source>
</reference>
<gene>
    <name evidence="2" type="ORF">DB32_005506</name>
</gene>
<dbReference type="STRING" id="927083.DB32_005506"/>
<organism evidence="2 3">
    <name type="scientific">Sandaracinus amylolyticus</name>
    <dbReference type="NCBI Taxonomy" id="927083"/>
    <lineage>
        <taxon>Bacteria</taxon>
        <taxon>Pseudomonadati</taxon>
        <taxon>Myxococcota</taxon>
        <taxon>Polyangia</taxon>
        <taxon>Polyangiales</taxon>
        <taxon>Sandaracinaceae</taxon>
        <taxon>Sandaracinus</taxon>
    </lineage>
</organism>
<dbReference type="InterPro" id="IPR028994">
    <property type="entry name" value="Integrin_alpha_N"/>
</dbReference>
<evidence type="ECO:0000256" key="1">
    <source>
        <dbReference type="ARBA" id="ARBA00022729"/>
    </source>
</evidence>
<dbReference type="KEGG" id="samy:DB32_005506"/>
<dbReference type="Pfam" id="PF13517">
    <property type="entry name" value="FG-GAP_3"/>
    <property type="match status" value="1"/>
</dbReference>
<proteinExistence type="predicted"/>
<evidence type="ECO:0000313" key="3">
    <source>
        <dbReference type="Proteomes" id="UP000034883"/>
    </source>
</evidence>
<accession>A0A0F6YKG8</accession>
<keyword evidence="1" id="KW-0732">Signal</keyword>
<dbReference type="AlphaFoldDB" id="A0A0F6YKG8"/>
<name>A0A0F6YKG8_9BACT</name>
<dbReference type="PANTHER" id="PTHR46580">
    <property type="entry name" value="SENSOR KINASE-RELATED"/>
    <property type="match status" value="1"/>
</dbReference>
<dbReference type="PANTHER" id="PTHR46580:SF4">
    <property type="entry name" value="ATP_GTP-BINDING PROTEIN"/>
    <property type="match status" value="1"/>
</dbReference>
<dbReference type="Proteomes" id="UP000034883">
    <property type="component" value="Chromosome"/>
</dbReference>
<sequence>MLLEIDDRDGDSVCLVASAADEMVFASSYEVAALPAGERSLTFVAGERVNDTLVLSARVSRDGRTVARASSEARFGDQGVVEQRLRAVRCVTRDVDPIAPREVGAFDALPDGARMLAADVDADGRDELLAIDAEGALVALEGGLVAELGAVGALAVASGDLDDDCLVDVVIAGADGARVVRGDDPGAGSTTLGASARDVALGVRTDDGARGVAIASDTGLAISAWDEDAPRSIATGSFTRVLAGDLTGDGRDDLVATSDTATRVLLALEAGFRDEPGALPASIATATGPITLGDLDGDGTLDLASATGATLRIALNRGDGLLEDRTGATPPMLAADARRLEAVDLDGDCVDEIVALDAAGAVSVWARDARGLWVASTETLDAVAIDLAVLDADGDGAREIAVRDASSTVTTWRP</sequence>
<dbReference type="SUPFAM" id="SSF69318">
    <property type="entry name" value="Integrin alpha N-terminal domain"/>
    <property type="match status" value="1"/>
</dbReference>
<keyword evidence="3" id="KW-1185">Reference proteome</keyword>
<dbReference type="EMBL" id="CP011125">
    <property type="protein sequence ID" value="AKF08357.1"/>
    <property type="molecule type" value="Genomic_DNA"/>
</dbReference>
<protein>
    <submittedName>
        <fullName evidence="2">Uncharacterized protein</fullName>
    </submittedName>
</protein>
<dbReference type="InterPro" id="IPR013517">
    <property type="entry name" value="FG-GAP"/>
</dbReference>
<evidence type="ECO:0000313" key="2">
    <source>
        <dbReference type="EMBL" id="AKF08357.1"/>
    </source>
</evidence>